<name>A0ABS9CVJ6_9RHOB</name>
<keyword evidence="8 11" id="KW-1133">Transmembrane helix</keyword>
<evidence type="ECO:0000256" key="2">
    <source>
        <dbReference type="ARBA" id="ARBA00007783"/>
    </source>
</evidence>
<dbReference type="PANTHER" id="PTHR30413:SF10">
    <property type="entry name" value="CAPSULE POLYSACCHARIDE EXPORT INNER-MEMBRANE PROTEIN CTRC"/>
    <property type="match status" value="1"/>
</dbReference>
<evidence type="ECO:0000256" key="10">
    <source>
        <dbReference type="ARBA" id="ARBA00023136"/>
    </source>
</evidence>
<feature type="transmembrane region" description="Helical" evidence="11">
    <location>
        <begin position="123"/>
        <end position="144"/>
    </location>
</feature>
<dbReference type="PROSITE" id="PS51012">
    <property type="entry name" value="ABC_TM2"/>
    <property type="match status" value="1"/>
</dbReference>
<evidence type="ECO:0000259" key="13">
    <source>
        <dbReference type="PROSITE" id="PS51012"/>
    </source>
</evidence>
<keyword evidence="10 11" id="KW-0472">Membrane</keyword>
<keyword evidence="15" id="KW-1185">Reference proteome</keyword>
<feature type="transmembrane region" description="Helical" evidence="11">
    <location>
        <begin position="187"/>
        <end position="205"/>
    </location>
</feature>
<dbReference type="InterPro" id="IPR013525">
    <property type="entry name" value="ABC2_TM"/>
</dbReference>
<dbReference type="PANTHER" id="PTHR30413">
    <property type="entry name" value="INNER MEMBRANE TRANSPORT PERMEASE"/>
    <property type="match status" value="1"/>
</dbReference>
<feature type="domain" description="ABC transmembrane type-2" evidence="13">
    <location>
        <begin position="43"/>
        <end position="264"/>
    </location>
</feature>
<gene>
    <name evidence="14" type="ORF">L0664_07755</name>
</gene>
<dbReference type="PRINTS" id="PR00164">
    <property type="entry name" value="ABC2TRNSPORT"/>
</dbReference>
<dbReference type="EMBL" id="JAKGAQ010000002">
    <property type="protein sequence ID" value="MCF2870956.1"/>
    <property type="molecule type" value="Genomic_DNA"/>
</dbReference>
<keyword evidence="6 11" id="KW-0812">Transmembrane</keyword>
<evidence type="ECO:0000256" key="9">
    <source>
        <dbReference type="ARBA" id="ARBA00023047"/>
    </source>
</evidence>
<feature type="transmembrane region" description="Helical" evidence="11">
    <location>
        <begin position="72"/>
        <end position="91"/>
    </location>
</feature>
<feature type="transmembrane region" description="Helical" evidence="11">
    <location>
        <begin position="156"/>
        <end position="180"/>
    </location>
</feature>
<evidence type="ECO:0000256" key="11">
    <source>
        <dbReference type="RuleBase" id="RU361157"/>
    </source>
</evidence>
<keyword evidence="7" id="KW-0972">Capsule biogenesis/degradation</keyword>
<reference evidence="14 15" key="1">
    <citation type="submission" date="2022-01" db="EMBL/GenBank/DDBJ databases">
        <title>Octadecabacter sp. nov., isolated from a marine alga.</title>
        <authorList>
            <person name="Jin M.S."/>
            <person name="Kim H.M."/>
            <person name="Han D.M."/>
            <person name="Jung J.J."/>
            <person name="Jeon C.O."/>
        </authorList>
    </citation>
    <scope>NUCLEOTIDE SEQUENCE [LARGE SCALE GENOMIC DNA]</scope>
    <source>
        <strain evidence="14 15">G9-8</strain>
    </source>
</reference>
<feature type="region of interest" description="Disordered" evidence="12">
    <location>
        <begin position="1"/>
        <end position="20"/>
    </location>
</feature>
<evidence type="ECO:0000256" key="3">
    <source>
        <dbReference type="ARBA" id="ARBA00022448"/>
    </source>
</evidence>
<keyword evidence="9" id="KW-0625">Polysaccharide transport</keyword>
<dbReference type="InterPro" id="IPR047817">
    <property type="entry name" value="ABC2_TM_bact-type"/>
</dbReference>
<comment type="caution">
    <text evidence="14">The sequence shown here is derived from an EMBL/GenBank/DDBJ whole genome shotgun (WGS) entry which is preliminary data.</text>
</comment>
<evidence type="ECO:0000256" key="4">
    <source>
        <dbReference type="ARBA" id="ARBA00022475"/>
    </source>
</evidence>
<evidence type="ECO:0000313" key="15">
    <source>
        <dbReference type="Proteomes" id="UP001200557"/>
    </source>
</evidence>
<evidence type="ECO:0000313" key="14">
    <source>
        <dbReference type="EMBL" id="MCF2870956.1"/>
    </source>
</evidence>
<feature type="transmembrane region" description="Helical" evidence="11">
    <location>
        <begin position="241"/>
        <end position="261"/>
    </location>
</feature>
<proteinExistence type="inferred from homology"/>
<evidence type="ECO:0000256" key="1">
    <source>
        <dbReference type="ARBA" id="ARBA00004651"/>
    </source>
</evidence>
<evidence type="ECO:0000256" key="5">
    <source>
        <dbReference type="ARBA" id="ARBA00022597"/>
    </source>
</evidence>
<keyword evidence="4 11" id="KW-1003">Cell membrane</keyword>
<keyword evidence="5" id="KW-0762">Sugar transport</keyword>
<accession>A0ABS9CVJ6</accession>
<dbReference type="RefSeq" id="WP_235225083.1">
    <property type="nucleotide sequence ID" value="NZ_JAKGAQ010000002.1"/>
</dbReference>
<feature type="transmembrane region" description="Helical" evidence="11">
    <location>
        <begin position="44"/>
        <end position="66"/>
    </location>
</feature>
<organism evidence="14 15">
    <name type="scientific">Octadecabacter dasysiphoniae</name>
    <dbReference type="NCBI Taxonomy" id="2909341"/>
    <lineage>
        <taxon>Bacteria</taxon>
        <taxon>Pseudomonadati</taxon>
        <taxon>Pseudomonadota</taxon>
        <taxon>Alphaproteobacteria</taxon>
        <taxon>Rhodobacterales</taxon>
        <taxon>Roseobacteraceae</taxon>
        <taxon>Octadecabacter</taxon>
    </lineage>
</organism>
<dbReference type="Proteomes" id="UP001200557">
    <property type="component" value="Unassembled WGS sequence"/>
</dbReference>
<evidence type="ECO:0000256" key="6">
    <source>
        <dbReference type="ARBA" id="ARBA00022692"/>
    </source>
</evidence>
<dbReference type="InterPro" id="IPR000412">
    <property type="entry name" value="ABC_2_transport"/>
</dbReference>
<comment type="subcellular location">
    <subcellularLocation>
        <location evidence="11">Cell inner membrane</location>
        <topology evidence="11">Multi-pass membrane protein</topology>
    </subcellularLocation>
    <subcellularLocation>
        <location evidence="1">Cell membrane</location>
        <topology evidence="1">Multi-pass membrane protein</topology>
    </subcellularLocation>
</comment>
<keyword evidence="3 11" id="KW-0813">Transport</keyword>
<dbReference type="Pfam" id="PF01061">
    <property type="entry name" value="ABC2_membrane"/>
    <property type="match status" value="1"/>
</dbReference>
<comment type="similarity">
    <text evidence="2 11">Belongs to the ABC-2 integral membrane protein family.</text>
</comment>
<evidence type="ECO:0000256" key="8">
    <source>
        <dbReference type="ARBA" id="ARBA00022989"/>
    </source>
</evidence>
<sequence>MSKTVGVAGRRPPKPQAARPRHGRTIVALMLREMGSRYGRTPGGYLWAVLEPLGMIVMLAIGFGLLLRNPPLGGSFIMFYATGHLVYTLFLRTNTCVMNALTYSRNLLAYPAVTWIDAVLARFILNVLTDLLVAAVLLFAIMQLVDHRSSLAFGEILAAFGLAALLGAGAGLMNCILMGFFPVWKNVWSIVTRPLFLASGVIWIYEELPSLAQDVLWWNPLVHITGLARDGFYGTYAPQHISFNLMIIPGLIMTALGLLLLRRYHLWVINAR</sequence>
<evidence type="ECO:0000256" key="7">
    <source>
        <dbReference type="ARBA" id="ARBA00022903"/>
    </source>
</evidence>
<evidence type="ECO:0000256" key="12">
    <source>
        <dbReference type="SAM" id="MobiDB-lite"/>
    </source>
</evidence>
<protein>
    <recommendedName>
        <fullName evidence="11">Transport permease protein</fullName>
    </recommendedName>
</protein>